<dbReference type="EMBL" id="FZOQ01000001">
    <property type="protein sequence ID" value="SNS02498.1"/>
    <property type="molecule type" value="Genomic_DNA"/>
</dbReference>
<keyword evidence="7" id="KW-0408">Iron</keyword>
<evidence type="ECO:0000256" key="3">
    <source>
        <dbReference type="ARBA" id="ARBA00022452"/>
    </source>
</evidence>
<dbReference type="InterPro" id="IPR000531">
    <property type="entry name" value="Beta-barrel_TonB"/>
</dbReference>
<dbReference type="GO" id="GO:0015344">
    <property type="term" value="F:siderophore uptake transmembrane transporter activity"/>
    <property type="evidence" value="ECO:0007669"/>
    <property type="project" value="TreeGrafter"/>
</dbReference>
<dbReference type="Pfam" id="PF00593">
    <property type="entry name" value="TonB_dep_Rec_b-barrel"/>
    <property type="match status" value="1"/>
</dbReference>
<evidence type="ECO:0000313" key="16">
    <source>
        <dbReference type="EMBL" id="SNS02498.1"/>
    </source>
</evidence>
<evidence type="ECO:0000256" key="5">
    <source>
        <dbReference type="ARBA" id="ARBA00022692"/>
    </source>
</evidence>
<evidence type="ECO:0000256" key="2">
    <source>
        <dbReference type="ARBA" id="ARBA00022448"/>
    </source>
</evidence>
<accession>A0A239B5J3</accession>
<evidence type="ECO:0000259" key="14">
    <source>
        <dbReference type="Pfam" id="PF00593"/>
    </source>
</evidence>
<keyword evidence="6" id="KW-0732">Signal</keyword>
<dbReference type="GO" id="GO:0009279">
    <property type="term" value="C:cell outer membrane"/>
    <property type="evidence" value="ECO:0007669"/>
    <property type="project" value="UniProtKB-SubCell"/>
</dbReference>
<keyword evidence="8" id="KW-0406">Ion transport</keyword>
<dbReference type="Pfam" id="PF13715">
    <property type="entry name" value="CarbopepD_reg_2"/>
    <property type="match status" value="1"/>
</dbReference>
<reference evidence="17" key="1">
    <citation type="submission" date="2017-06" db="EMBL/GenBank/DDBJ databases">
        <authorList>
            <person name="Varghese N."/>
            <person name="Submissions S."/>
        </authorList>
    </citation>
    <scope>NUCLEOTIDE SEQUENCE [LARGE SCALE GENOMIC DNA]</scope>
    <source>
        <strain evidence="17">NKM1</strain>
    </source>
</reference>
<dbReference type="Gene3D" id="2.40.170.20">
    <property type="entry name" value="TonB-dependent receptor, beta-barrel domain"/>
    <property type="match status" value="1"/>
</dbReference>
<evidence type="ECO:0000256" key="7">
    <source>
        <dbReference type="ARBA" id="ARBA00023004"/>
    </source>
</evidence>
<keyword evidence="17" id="KW-1185">Reference proteome</keyword>
<dbReference type="PANTHER" id="PTHR32552:SF68">
    <property type="entry name" value="FERRICHROME OUTER MEMBRANE TRANSPORTER_PHAGE RECEPTOR"/>
    <property type="match status" value="1"/>
</dbReference>
<dbReference type="InterPro" id="IPR039426">
    <property type="entry name" value="TonB-dep_rcpt-like"/>
</dbReference>
<feature type="domain" description="TonB-dependent receptor plug" evidence="15">
    <location>
        <begin position="109"/>
        <end position="216"/>
    </location>
</feature>
<dbReference type="InterPro" id="IPR012910">
    <property type="entry name" value="Plug_dom"/>
</dbReference>
<evidence type="ECO:0000256" key="12">
    <source>
        <dbReference type="PROSITE-ProRule" id="PRU01360"/>
    </source>
</evidence>
<evidence type="ECO:0000256" key="1">
    <source>
        <dbReference type="ARBA" id="ARBA00004571"/>
    </source>
</evidence>
<evidence type="ECO:0000256" key="8">
    <source>
        <dbReference type="ARBA" id="ARBA00023065"/>
    </source>
</evidence>
<feature type="domain" description="TonB-dependent receptor-like beta-barrel" evidence="14">
    <location>
        <begin position="346"/>
        <end position="775"/>
    </location>
</feature>
<evidence type="ECO:0000259" key="15">
    <source>
        <dbReference type="Pfam" id="PF07715"/>
    </source>
</evidence>
<dbReference type="InterPro" id="IPR036942">
    <property type="entry name" value="Beta-barrel_TonB_sf"/>
</dbReference>
<evidence type="ECO:0000256" key="11">
    <source>
        <dbReference type="ARBA" id="ARBA00023237"/>
    </source>
</evidence>
<keyword evidence="11 12" id="KW-0998">Cell outer membrane</keyword>
<evidence type="ECO:0000256" key="9">
    <source>
        <dbReference type="ARBA" id="ARBA00023077"/>
    </source>
</evidence>
<keyword evidence="5 12" id="KW-0812">Transmembrane</keyword>
<dbReference type="Gene3D" id="2.60.40.1120">
    <property type="entry name" value="Carboxypeptidase-like, regulatory domain"/>
    <property type="match status" value="1"/>
</dbReference>
<comment type="similarity">
    <text evidence="12 13">Belongs to the TonB-dependent receptor family.</text>
</comment>
<organism evidence="16 17">
    <name type="scientific">Pontibacter ummariensis</name>
    <dbReference type="NCBI Taxonomy" id="1610492"/>
    <lineage>
        <taxon>Bacteria</taxon>
        <taxon>Pseudomonadati</taxon>
        <taxon>Bacteroidota</taxon>
        <taxon>Cytophagia</taxon>
        <taxon>Cytophagales</taxon>
        <taxon>Hymenobacteraceae</taxon>
        <taxon>Pontibacter</taxon>
    </lineage>
</organism>
<keyword evidence="10 12" id="KW-0472">Membrane</keyword>
<evidence type="ECO:0000256" key="13">
    <source>
        <dbReference type="RuleBase" id="RU003357"/>
    </source>
</evidence>
<name>A0A239B5J3_9BACT</name>
<protein>
    <submittedName>
        <fullName evidence="16">Iron complex outermembrane recepter protein</fullName>
    </submittedName>
</protein>
<dbReference type="AlphaFoldDB" id="A0A239B5J3"/>
<evidence type="ECO:0000256" key="6">
    <source>
        <dbReference type="ARBA" id="ARBA00022729"/>
    </source>
</evidence>
<evidence type="ECO:0000256" key="10">
    <source>
        <dbReference type="ARBA" id="ARBA00023136"/>
    </source>
</evidence>
<dbReference type="Proteomes" id="UP000198432">
    <property type="component" value="Unassembled WGS sequence"/>
</dbReference>
<dbReference type="InterPro" id="IPR037066">
    <property type="entry name" value="Plug_dom_sf"/>
</dbReference>
<sequence length="816" mass="91565">MAALLLPFQLLAQYTLSGRVSNAVTEDGLAGATVALERVGIGAASGPAGAFTFHNLPTGTYKLKVSFLGFEEQTVPVNLKEDLFLNIALRPTAMQASEVVVQATRADEKTGTTFTNVSREEIEERNFGQDLPYLLEQTPSVVVNSDAGAGVGYTGIRIRGSDITRINVTVNGIPVNDSESHGVFFVNMPDFASSVQDIQVQRGVGTSTNGAGAFGASINVQTERLRREPYAETDNSYGSFNTWKNNVRFGTGLINGKFAFDGRLSRIKSDGYVDRGWSDLKSLYFSGGYYGDKTTLKFITFSGKEQTYQAWYGTPEALVYGSAADLQAYIARNYIEGPDRENLLTAGRRYNYYTYDNETDNYQQDHYQLHLSHDFLPGLSFSGALHYTYGRGYYEQFKPEDDLADYGLPNVEIGGEVIATSDIIRRRWLDNDFYGATYALQYNQSRKLNATLGGAWNRYEGRHFGELIWARYALTSNIRDTYYDNDAEKTDFNVFAKASYNLTDALSVFGDLQLRTVTYEFLGFDNDGENITQDAAYTFWNPKAGITYSLQPEHQLYASFAVGNREPVRDDFTESTPSSRPKHETLRNVEAGYRGVFGLTELFGQKLTADVEANYFYMNYKNQLVLTGQINDVGAYTRTNIDKSYRQGVEFAGALTLGNSASLRSNVTYSQNMIENFSEFVDDYGTGDQVRHDFNETAIAFSPEWISTSQLEVRVLRGLKAAFIYKTVSKQYLDNTQNENRIIPAYQVGDLRLRYNIAVNKALKELEFGLLVNNVFNEKYAANGYTFSYIYGEPVTENFYYPQATRNYLLSVGLKF</sequence>
<dbReference type="Pfam" id="PF07715">
    <property type="entry name" value="Plug"/>
    <property type="match status" value="1"/>
</dbReference>
<proteinExistence type="inferred from homology"/>
<comment type="subcellular location">
    <subcellularLocation>
        <location evidence="1 12">Cell outer membrane</location>
        <topology evidence="1 12">Multi-pass membrane protein</topology>
    </subcellularLocation>
</comment>
<keyword evidence="4" id="KW-0410">Iron transport</keyword>
<dbReference type="SUPFAM" id="SSF56935">
    <property type="entry name" value="Porins"/>
    <property type="match status" value="1"/>
</dbReference>
<evidence type="ECO:0000313" key="17">
    <source>
        <dbReference type="Proteomes" id="UP000198432"/>
    </source>
</evidence>
<dbReference type="SUPFAM" id="SSF49464">
    <property type="entry name" value="Carboxypeptidase regulatory domain-like"/>
    <property type="match status" value="1"/>
</dbReference>
<gene>
    <name evidence="16" type="ORF">SAMN06296052_101129</name>
</gene>
<keyword evidence="2 12" id="KW-0813">Transport</keyword>
<dbReference type="PROSITE" id="PS52016">
    <property type="entry name" value="TONB_DEPENDENT_REC_3"/>
    <property type="match status" value="1"/>
</dbReference>
<dbReference type="Gene3D" id="2.170.130.10">
    <property type="entry name" value="TonB-dependent receptor, plug domain"/>
    <property type="match status" value="1"/>
</dbReference>
<dbReference type="PANTHER" id="PTHR32552">
    <property type="entry name" value="FERRICHROME IRON RECEPTOR-RELATED"/>
    <property type="match status" value="1"/>
</dbReference>
<keyword evidence="9 13" id="KW-0798">TonB box</keyword>
<evidence type="ECO:0000256" key="4">
    <source>
        <dbReference type="ARBA" id="ARBA00022496"/>
    </source>
</evidence>
<dbReference type="InterPro" id="IPR008969">
    <property type="entry name" value="CarboxyPept-like_regulatory"/>
</dbReference>
<keyword evidence="3 12" id="KW-1134">Transmembrane beta strand</keyword>